<proteinExistence type="inferred from homology"/>
<keyword evidence="7" id="KW-1133">Transmembrane helix</keyword>
<evidence type="ECO:0000313" key="16">
    <source>
        <dbReference type="Proteomes" id="UP000678499"/>
    </source>
</evidence>
<evidence type="ECO:0000256" key="7">
    <source>
        <dbReference type="ARBA" id="ARBA00022989"/>
    </source>
</evidence>
<name>A0A7R9C056_9CRUS</name>
<accession>A0A7R9C056</accession>
<dbReference type="GO" id="GO:0097503">
    <property type="term" value="P:sialylation"/>
    <property type="evidence" value="ECO:0007669"/>
    <property type="project" value="TreeGrafter"/>
</dbReference>
<feature type="chain" id="PRO_5036210414" description="beta-galactoside alpha-(2,6)-sialyltransferase" evidence="14">
    <location>
        <begin position="34"/>
        <end position="605"/>
    </location>
</feature>
<keyword evidence="5" id="KW-0812">Transmembrane</keyword>
<keyword evidence="14" id="KW-0732">Signal</keyword>
<dbReference type="Proteomes" id="UP000678499">
    <property type="component" value="Unassembled WGS sequence"/>
</dbReference>
<feature type="non-terminal residue" evidence="15">
    <location>
        <position position="605"/>
    </location>
</feature>
<dbReference type="EC" id="2.4.3.1" evidence="13"/>
<dbReference type="Pfam" id="PF00777">
    <property type="entry name" value="Glyco_transf_29"/>
    <property type="match status" value="2"/>
</dbReference>
<dbReference type="AlphaFoldDB" id="A0A7R9C056"/>
<feature type="non-terminal residue" evidence="15">
    <location>
        <position position="1"/>
    </location>
</feature>
<organism evidence="15">
    <name type="scientific">Notodromas monacha</name>
    <dbReference type="NCBI Taxonomy" id="399045"/>
    <lineage>
        <taxon>Eukaryota</taxon>
        <taxon>Metazoa</taxon>
        <taxon>Ecdysozoa</taxon>
        <taxon>Arthropoda</taxon>
        <taxon>Crustacea</taxon>
        <taxon>Oligostraca</taxon>
        <taxon>Ostracoda</taxon>
        <taxon>Podocopa</taxon>
        <taxon>Podocopida</taxon>
        <taxon>Cypridocopina</taxon>
        <taxon>Cypridoidea</taxon>
        <taxon>Cyprididae</taxon>
        <taxon>Notodromas</taxon>
    </lineage>
</organism>
<keyword evidence="9" id="KW-0472">Membrane</keyword>
<comment type="similarity">
    <text evidence="2">Belongs to the glycosyltransferase 29 family.</text>
</comment>
<dbReference type="PANTHER" id="PTHR46059:SF1">
    <property type="entry name" value="BETA-GALACTOSIDE ALPHA-2,6-SIALYLTRANSFERASE"/>
    <property type="match status" value="1"/>
</dbReference>
<evidence type="ECO:0000256" key="8">
    <source>
        <dbReference type="ARBA" id="ARBA00023034"/>
    </source>
</evidence>
<dbReference type="EMBL" id="CAJPEX010005624">
    <property type="protein sequence ID" value="CAG0923708.1"/>
    <property type="molecule type" value="Genomic_DNA"/>
</dbReference>
<evidence type="ECO:0000256" key="9">
    <source>
        <dbReference type="ARBA" id="ARBA00023136"/>
    </source>
</evidence>
<protein>
    <recommendedName>
        <fullName evidence="13">beta-galactoside alpha-(2,6)-sialyltransferase</fullName>
        <ecNumber evidence="13">2.4.3.1</ecNumber>
    </recommendedName>
</protein>
<keyword evidence="16" id="KW-1185">Reference proteome</keyword>
<evidence type="ECO:0000256" key="6">
    <source>
        <dbReference type="ARBA" id="ARBA00022968"/>
    </source>
</evidence>
<comment type="catalytic activity">
    <reaction evidence="12">
        <text>a beta-D-galactoside + CMP-N-acetyl-beta-neuraminate = an N-acetyl-alpha-neuraminyl-(2-&gt;6)-beta-D-galactosyl derivative + CMP + H(+)</text>
        <dbReference type="Rhea" id="RHEA:52104"/>
        <dbReference type="ChEBI" id="CHEBI:15378"/>
        <dbReference type="ChEBI" id="CHEBI:28034"/>
        <dbReference type="ChEBI" id="CHEBI:57812"/>
        <dbReference type="ChEBI" id="CHEBI:60377"/>
        <dbReference type="ChEBI" id="CHEBI:136398"/>
        <dbReference type="EC" id="2.4.3.1"/>
    </reaction>
</comment>
<evidence type="ECO:0000256" key="2">
    <source>
        <dbReference type="ARBA" id="ARBA00006003"/>
    </source>
</evidence>
<evidence type="ECO:0000256" key="4">
    <source>
        <dbReference type="ARBA" id="ARBA00022679"/>
    </source>
</evidence>
<reference evidence="15" key="1">
    <citation type="submission" date="2020-11" db="EMBL/GenBank/DDBJ databases">
        <authorList>
            <person name="Tran Van P."/>
        </authorList>
    </citation>
    <scope>NUCLEOTIDE SEQUENCE</scope>
</reference>
<evidence type="ECO:0000256" key="5">
    <source>
        <dbReference type="ARBA" id="ARBA00022692"/>
    </source>
</evidence>
<dbReference type="GO" id="GO:0003835">
    <property type="term" value="F:beta-galactoside alpha-2,6-sialyltransferase activity"/>
    <property type="evidence" value="ECO:0007669"/>
    <property type="project" value="UniProtKB-EC"/>
</dbReference>
<evidence type="ECO:0000256" key="10">
    <source>
        <dbReference type="ARBA" id="ARBA00023157"/>
    </source>
</evidence>
<keyword evidence="3" id="KW-0328">Glycosyltransferase</keyword>
<keyword evidence="10" id="KW-1015">Disulfide bond</keyword>
<dbReference type="InterPro" id="IPR038578">
    <property type="entry name" value="GT29-like_sf"/>
</dbReference>
<evidence type="ECO:0000256" key="11">
    <source>
        <dbReference type="ARBA" id="ARBA00023180"/>
    </source>
</evidence>
<evidence type="ECO:0000256" key="14">
    <source>
        <dbReference type="SAM" id="SignalP"/>
    </source>
</evidence>
<keyword evidence="6" id="KW-0735">Signal-anchor</keyword>
<dbReference type="OrthoDB" id="10264956at2759"/>
<keyword evidence="11" id="KW-0325">Glycoprotein</keyword>
<dbReference type="InterPro" id="IPR001675">
    <property type="entry name" value="Glyco_trans_29"/>
</dbReference>
<dbReference type="Gene3D" id="3.90.1480.20">
    <property type="entry name" value="Glycosyl transferase family 29"/>
    <property type="match status" value="2"/>
</dbReference>
<evidence type="ECO:0000313" key="15">
    <source>
        <dbReference type="EMBL" id="CAD7283556.1"/>
    </source>
</evidence>
<gene>
    <name evidence="15" type="ORF">NMOB1V02_LOCUS11171</name>
</gene>
<feature type="signal peptide" evidence="14">
    <location>
        <begin position="1"/>
        <end position="33"/>
    </location>
</feature>
<dbReference type="PANTHER" id="PTHR46059">
    <property type="entry name" value="BETA-GALACTOSIDE ALPHA-2,6-SIALYLTRANSFERASE"/>
    <property type="match status" value="1"/>
</dbReference>
<keyword evidence="8" id="KW-0333">Golgi apparatus</keyword>
<dbReference type="GO" id="GO:0032580">
    <property type="term" value="C:Golgi cisterna membrane"/>
    <property type="evidence" value="ECO:0007669"/>
    <property type="project" value="UniProtKB-SubCell"/>
</dbReference>
<dbReference type="EMBL" id="OA887661">
    <property type="protein sequence ID" value="CAD7283556.1"/>
    <property type="molecule type" value="Genomic_DNA"/>
</dbReference>
<keyword evidence="4" id="KW-0808">Transferase</keyword>
<evidence type="ECO:0000256" key="13">
    <source>
        <dbReference type="ARBA" id="ARBA00034329"/>
    </source>
</evidence>
<comment type="subcellular location">
    <subcellularLocation>
        <location evidence="1">Golgi apparatus</location>
        <location evidence="1">Golgi stack membrane</location>
        <topology evidence="1">Single-pass type II membrane protein</topology>
    </subcellularLocation>
</comment>
<sequence length="605" mass="69284">KKIDFFFSNLVTTWRFRTPRRIFLLLFVPLTRATSSRPEKSGVSAGDICSTRDMHVAFLLLAYEQKNNHFSEMKWMRLTKYPDGGILETEFLKHVLLQTKYSRKEIACELKKVGNFIVKEDSRWVQNVFPSWQNLQIDSESFLGGKRFNSCALVSNSGAIRQSNHGHEIDKHDLIVRMNKAPTKGFEVDVGSRAADLRVINNQVVDAKKHSLKDMEKLLVSLDGSSHVGTDYIIWDHCQCCGIRDFEFCFSGPGKTRIDLTKKLTYDGLGYFLKAKSAGKGKHLFLLDFDFLWNVWGVLQKFYPEEITQHSPSSGFFTVVGLMQICSRITAFEFIPSVRSSNDKSACHYYENVLKCDKYEKGVWHPFEAERSLLYQLNIAEKSRVFLDGVLEIPGLNLPRWLLWKWWRKMMVSQVVVVEFVQHLVGKCGMAVLHCPAHPEEEELETEFLKHVLLQKKYNRKEIACELKKVGNLIRSTDKHDLIVRMNRAPTKGFEVDVGSRPADLRVINSQVVNAKKLSLENVEKLLVSLDGSSHCFSGPGKARIDMENKPTTDGLGYFLKAKSAGKGKHLFLLDFDFLWNVWGVLQKFYPEKITQNTPSTGFIT</sequence>
<evidence type="ECO:0000256" key="3">
    <source>
        <dbReference type="ARBA" id="ARBA00022676"/>
    </source>
</evidence>
<evidence type="ECO:0000256" key="1">
    <source>
        <dbReference type="ARBA" id="ARBA00004447"/>
    </source>
</evidence>
<evidence type="ECO:0000256" key="12">
    <source>
        <dbReference type="ARBA" id="ARBA00034249"/>
    </source>
</evidence>